<organism evidence="1 2">
    <name type="scientific">Siccirubricoccus deserti</name>
    <dbReference type="NCBI Taxonomy" id="2013562"/>
    <lineage>
        <taxon>Bacteria</taxon>
        <taxon>Pseudomonadati</taxon>
        <taxon>Pseudomonadota</taxon>
        <taxon>Alphaproteobacteria</taxon>
        <taxon>Acetobacterales</taxon>
        <taxon>Roseomonadaceae</taxon>
        <taxon>Siccirubricoccus</taxon>
    </lineage>
</organism>
<keyword evidence="2" id="KW-1185">Reference proteome</keyword>
<sequence length="88" mass="9455">MADAALAPDRMLLRQFLAWIGEAPRPYAEAMEGWRTSCPRLSIWEDALAEELVRIIPGGAGGMAAARVTLTAAGRMMLERPGSEARAG</sequence>
<name>A0A9X0UCI8_9PROT</name>
<dbReference type="EMBL" id="JACOMF010000006">
    <property type="protein sequence ID" value="MBC4015282.1"/>
    <property type="molecule type" value="Genomic_DNA"/>
</dbReference>
<dbReference type="RefSeq" id="WP_186770070.1">
    <property type="nucleotide sequence ID" value="NZ_JACOMF010000006.1"/>
</dbReference>
<accession>A0A9X0UCI8</accession>
<evidence type="ECO:0000313" key="1">
    <source>
        <dbReference type="EMBL" id="MBC4015282.1"/>
    </source>
</evidence>
<proteinExistence type="predicted"/>
<protein>
    <submittedName>
        <fullName evidence="1">Uncharacterized protein</fullName>
    </submittedName>
</protein>
<reference evidence="1" key="1">
    <citation type="submission" date="2020-08" db="EMBL/GenBank/DDBJ databases">
        <authorList>
            <person name="Hu Y."/>
            <person name="Nguyen S.V."/>
            <person name="Li F."/>
            <person name="Fanning S."/>
        </authorList>
    </citation>
    <scope>NUCLEOTIDE SEQUENCE</scope>
    <source>
        <strain evidence="1">SYSU D8009</strain>
    </source>
</reference>
<dbReference type="Proteomes" id="UP000600101">
    <property type="component" value="Unassembled WGS sequence"/>
</dbReference>
<dbReference type="AlphaFoldDB" id="A0A9X0UCI8"/>
<comment type="caution">
    <text evidence="1">The sequence shown here is derived from an EMBL/GenBank/DDBJ whole genome shotgun (WGS) entry which is preliminary data.</text>
</comment>
<evidence type="ECO:0000313" key="2">
    <source>
        <dbReference type="Proteomes" id="UP000600101"/>
    </source>
</evidence>
<gene>
    <name evidence="1" type="ORF">H7965_08075</name>
</gene>